<dbReference type="Proteomes" id="UP000030693">
    <property type="component" value="Unassembled WGS sequence"/>
</dbReference>
<evidence type="ECO:0000256" key="3">
    <source>
        <dbReference type="ARBA" id="ARBA00022801"/>
    </source>
</evidence>
<evidence type="ECO:0000256" key="7">
    <source>
        <dbReference type="ARBA" id="ARBA00038326"/>
    </source>
</evidence>
<evidence type="ECO:0000256" key="4">
    <source>
        <dbReference type="ARBA" id="ARBA00022833"/>
    </source>
</evidence>
<keyword evidence="2" id="KW-0479">Metal-binding</keyword>
<evidence type="ECO:0000313" key="14">
    <source>
        <dbReference type="EMBL" id="KCV68706.1"/>
    </source>
</evidence>
<evidence type="ECO:0000256" key="5">
    <source>
        <dbReference type="ARBA" id="ARBA00037026"/>
    </source>
</evidence>
<sequence length="548" mass="58248">MSEDAGLSDQVSRLCVEAFDRLPRKGRPAADQWTVLAGFVLEDTAIKAKVPAMRVIALGSGTRALPRHLLPDGPPGLGTSSLAPGDLVLDMHAEVMARRSLVRFLLLELCHALGAPNPQAPDTPAPFDQPILLRALKPDAQVSPFRWNARYRLHFYVSQAPCGDCCVFPMAQGAEQLAIDSDLIHFTDRRSDGPEPAPANKRRRLEPEASGARDPAQPADPGGQTNKTGSKALPGAGDQDQFGEGVHVLQPGILRTKPGRGPPTHTMSCSDKVAKWVALGPQGALLAAVLERPVPIASIHIGEIFDDAAANRALIGRVGALRAGSHPTVHPAPMIFEHSLAAVTRASQPGTTVRKSEAAIGWNSHEPSVVCAIAQGVNLGASLKKHPASKLRCSLSKVSLFALGAVILSHPSMESALPAAGRDLFRPLRTLWLAPVSPAEGLMHVPPTVGQAAGMAAKMPPTRTAPGIRYADAKRLSAWYADRRRALLSGPFLEWLGNGGARLPSSPATVPPPRDLLSSVRLYARREPDDASVQDDFLLHWPADKAGP</sequence>
<organism evidence="14">
    <name type="scientific">Fonticula alba</name>
    <name type="common">Slime mold</name>
    <dbReference type="NCBI Taxonomy" id="691883"/>
    <lineage>
        <taxon>Eukaryota</taxon>
        <taxon>Rotosphaerida</taxon>
        <taxon>Fonticulaceae</taxon>
        <taxon>Fonticula</taxon>
    </lineage>
</organism>
<dbReference type="GO" id="GO:0046872">
    <property type="term" value="F:metal ion binding"/>
    <property type="evidence" value="ECO:0007669"/>
    <property type="project" value="UniProtKB-KW"/>
</dbReference>
<dbReference type="EC" id="3.5.4.34" evidence="8"/>
<dbReference type="eggNOG" id="KOG2777">
    <property type="taxonomic scope" value="Eukaryota"/>
</dbReference>
<keyword evidence="1" id="KW-0819">tRNA processing</keyword>
<evidence type="ECO:0000313" key="15">
    <source>
        <dbReference type="Proteomes" id="UP000030693"/>
    </source>
</evidence>
<dbReference type="RefSeq" id="XP_009497138.1">
    <property type="nucleotide sequence ID" value="XM_009498863.1"/>
</dbReference>
<dbReference type="PROSITE" id="PS50141">
    <property type="entry name" value="A_DEAMIN_EDITASE"/>
    <property type="match status" value="1"/>
</dbReference>
<protein>
    <recommendedName>
        <fullName evidence="9">tRNA-specific adenosine deaminase 1</fullName>
        <ecNumber evidence="8">3.5.4.34</ecNumber>
    </recommendedName>
    <alternativeName>
        <fullName evidence="10">tRNA-specific adenosine-37 deaminase</fullName>
    </alternativeName>
</protein>
<evidence type="ECO:0000256" key="10">
    <source>
        <dbReference type="ARBA" id="ARBA00041760"/>
    </source>
</evidence>
<evidence type="ECO:0000259" key="13">
    <source>
        <dbReference type="PROSITE" id="PS50141"/>
    </source>
</evidence>
<dbReference type="STRING" id="691883.A0A058Z3J0"/>
<dbReference type="OrthoDB" id="10268011at2759"/>
<comment type="cofactor">
    <cofactor evidence="5">
        <name>1D-myo-inositol hexakisphosphate</name>
        <dbReference type="ChEBI" id="CHEBI:58130"/>
    </cofactor>
</comment>
<evidence type="ECO:0000256" key="9">
    <source>
        <dbReference type="ARBA" id="ARBA00040502"/>
    </source>
</evidence>
<evidence type="ECO:0000256" key="12">
    <source>
        <dbReference type="SAM" id="MobiDB-lite"/>
    </source>
</evidence>
<accession>A0A058Z3J0</accession>
<dbReference type="GO" id="GO:0003723">
    <property type="term" value="F:RNA binding"/>
    <property type="evidence" value="ECO:0007669"/>
    <property type="project" value="InterPro"/>
</dbReference>
<reference evidence="14" key="1">
    <citation type="submission" date="2013-04" db="EMBL/GenBank/DDBJ databases">
        <title>The Genome Sequence of Fonticula alba ATCC 38817.</title>
        <authorList>
            <consortium name="The Broad Institute Genomics Platform"/>
            <person name="Russ C."/>
            <person name="Cuomo C."/>
            <person name="Burger G."/>
            <person name="Gray M.W."/>
            <person name="Holland P.W.H."/>
            <person name="King N."/>
            <person name="Lang F.B.F."/>
            <person name="Roger A.J."/>
            <person name="Ruiz-Trillo I."/>
            <person name="Brown M."/>
            <person name="Walker B."/>
            <person name="Young S."/>
            <person name="Zeng Q."/>
            <person name="Gargeya S."/>
            <person name="Fitzgerald M."/>
            <person name="Haas B."/>
            <person name="Abouelleil A."/>
            <person name="Allen A.W."/>
            <person name="Alvarado L."/>
            <person name="Arachchi H.M."/>
            <person name="Berlin A.M."/>
            <person name="Chapman S.B."/>
            <person name="Gainer-Dewar J."/>
            <person name="Goldberg J."/>
            <person name="Griggs A."/>
            <person name="Gujja S."/>
            <person name="Hansen M."/>
            <person name="Howarth C."/>
            <person name="Imamovic A."/>
            <person name="Ireland A."/>
            <person name="Larimer J."/>
            <person name="McCowan C."/>
            <person name="Murphy C."/>
            <person name="Pearson M."/>
            <person name="Poon T.W."/>
            <person name="Priest M."/>
            <person name="Roberts A."/>
            <person name="Saif S."/>
            <person name="Shea T."/>
            <person name="Sisk P."/>
            <person name="Sykes S."/>
            <person name="Wortman J."/>
            <person name="Nusbaum C."/>
            <person name="Birren B."/>
        </authorList>
    </citation>
    <scope>NUCLEOTIDE SEQUENCE [LARGE SCALE GENOMIC DNA]</scope>
    <source>
        <strain evidence="14">ATCC 38817</strain>
    </source>
</reference>
<dbReference type="PANTHER" id="PTHR46516:SF1">
    <property type="entry name" value="TRNA-SPECIFIC ADENOSINE DEAMINASE 1"/>
    <property type="match status" value="1"/>
</dbReference>
<comment type="function">
    <text evidence="6">Specifically deaminates adenosine-37 to inosine in tRNA-Ala.</text>
</comment>
<dbReference type="GO" id="GO:0043829">
    <property type="term" value="F:tRNA-specific adenosine-37 deaminase activity"/>
    <property type="evidence" value="ECO:0007669"/>
    <property type="project" value="UniProtKB-EC"/>
</dbReference>
<feature type="domain" description="A to I editase" evidence="13">
    <location>
        <begin position="57"/>
        <end position="391"/>
    </location>
</feature>
<dbReference type="AlphaFoldDB" id="A0A058Z3J0"/>
<gene>
    <name evidence="14" type="ORF">H696_04994</name>
</gene>
<comment type="catalytic activity">
    <reaction evidence="11">
        <text>adenosine(37) in tRNA(Ala) + H2O + H(+) = inosine(37) in tRNA(Ala) + NH4(+)</text>
        <dbReference type="Rhea" id="RHEA:50968"/>
        <dbReference type="Rhea" id="RHEA-COMP:12855"/>
        <dbReference type="Rhea" id="RHEA-COMP:12856"/>
        <dbReference type="ChEBI" id="CHEBI:15377"/>
        <dbReference type="ChEBI" id="CHEBI:15378"/>
        <dbReference type="ChEBI" id="CHEBI:28938"/>
        <dbReference type="ChEBI" id="CHEBI:74411"/>
        <dbReference type="ChEBI" id="CHEBI:82852"/>
        <dbReference type="EC" id="3.5.4.34"/>
    </reaction>
</comment>
<proteinExistence type="inferred from homology"/>
<evidence type="ECO:0000256" key="11">
    <source>
        <dbReference type="ARBA" id="ARBA00047635"/>
    </source>
</evidence>
<comment type="similarity">
    <text evidence="7">Belongs to the ADAT1 family.</text>
</comment>
<keyword evidence="3" id="KW-0378">Hydrolase</keyword>
<name>A0A058Z3J0_FONAL</name>
<dbReference type="EMBL" id="KB932208">
    <property type="protein sequence ID" value="KCV68706.1"/>
    <property type="molecule type" value="Genomic_DNA"/>
</dbReference>
<evidence type="ECO:0000256" key="1">
    <source>
        <dbReference type="ARBA" id="ARBA00022694"/>
    </source>
</evidence>
<dbReference type="GeneID" id="20529719"/>
<keyword evidence="4" id="KW-0862">Zinc</keyword>
<dbReference type="GO" id="GO:0008033">
    <property type="term" value="P:tRNA processing"/>
    <property type="evidence" value="ECO:0007669"/>
    <property type="project" value="UniProtKB-KW"/>
</dbReference>
<keyword evidence="15" id="KW-1185">Reference proteome</keyword>
<evidence type="ECO:0000256" key="2">
    <source>
        <dbReference type="ARBA" id="ARBA00022723"/>
    </source>
</evidence>
<dbReference type="SMART" id="SM00552">
    <property type="entry name" value="ADEAMc"/>
    <property type="match status" value="1"/>
</dbReference>
<feature type="region of interest" description="Disordered" evidence="12">
    <location>
        <begin position="187"/>
        <end position="242"/>
    </location>
</feature>
<dbReference type="PANTHER" id="PTHR46516">
    <property type="entry name" value="TRNA-SPECIFIC ADENOSINE DEAMINASE 1"/>
    <property type="match status" value="1"/>
</dbReference>
<evidence type="ECO:0000256" key="6">
    <source>
        <dbReference type="ARBA" id="ARBA00037784"/>
    </source>
</evidence>
<dbReference type="InterPro" id="IPR002466">
    <property type="entry name" value="A_deamin"/>
</dbReference>
<dbReference type="OMA" id="YQLAWRQ"/>
<evidence type="ECO:0000256" key="8">
    <source>
        <dbReference type="ARBA" id="ARBA00038940"/>
    </source>
</evidence>
<dbReference type="Pfam" id="PF02137">
    <property type="entry name" value="A_deamin"/>
    <property type="match status" value="1"/>
</dbReference>